<dbReference type="PANTHER" id="PTHR10887">
    <property type="entry name" value="DNA2/NAM7 HELICASE FAMILY"/>
    <property type="match status" value="1"/>
</dbReference>
<evidence type="ECO:0000256" key="1">
    <source>
        <dbReference type="ARBA" id="ARBA00007913"/>
    </source>
</evidence>
<dbReference type="InterPro" id="IPR041679">
    <property type="entry name" value="DNA2/NAM7-like_C"/>
</dbReference>
<comment type="similarity">
    <text evidence="1">Belongs to the DNA2/NAM7 helicase family.</text>
</comment>
<dbReference type="PANTHER" id="PTHR10887:SF317">
    <property type="entry name" value="ATP-DEPENDENT RNA HELICASE ECM32-RELATED"/>
    <property type="match status" value="1"/>
</dbReference>
<evidence type="ECO:0000256" key="3">
    <source>
        <dbReference type="ARBA" id="ARBA00022801"/>
    </source>
</evidence>
<sequence>MKHVPKRLRAVGKGPFSRGQAVFVTVPNDKQAIWSCLLTNIDIDKNSIPQRIYITGRCFNWYSSVVKSGLYRKSVLNILPCSVPVSRVLTSLEQVGKTSFVDLILGQKHIEQKFSNSVTLKHPLTAQLNHSQKSAISYVLNNTVSVLRGPPGTGKTSTIHQLILQYAKEFSRFSILVVAASNVAIDNIAEKFLTIQEFKPLRIVSQMKESEYKEDHNLFPICLHSQTYGKLKKHNKVVYDDYMNGKVVSEEDYKSLMRQWFSIAEPIVEASRIIFTTTSGAGSGLLSGDRAPRVPIVIMDESTQSSEVFSLIPLTLKGVSKFVFVGDEKQLSAFSDIPFLAQSLFERILRNGTYQHPHILDTQYRMHPNILSFSIKHFYNGKLSDGITSKDRVIDKWITALTFLDTGTRMGRENAVASDVKGTTSYENLQEVDVVLDVIIKLLRLPNISHNDIGVITPYAAQRDALSNAIQRNGIINPEGLEIKEQDDIENIFERNTPTVKIINGLMVSSIDAFQGREKKIIIFSCVRSNNLNRIGFLKDPRRLNVALTRAQYALIMVGDKTCLRKGNDLWAELIQHFERNGRMIAPHSFII</sequence>
<keyword evidence="4" id="KW-0347">Helicase</keyword>
<keyword evidence="9" id="KW-1185">Reference proteome</keyword>
<keyword evidence="5" id="KW-0067">ATP-binding</keyword>
<dbReference type="GO" id="GO:0000184">
    <property type="term" value="P:nuclear-transcribed mRNA catabolic process, nonsense-mediated decay"/>
    <property type="evidence" value="ECO:0007669"/>
    <property type="project" value="TreeGrafter"/>
</dbReference>
<feature type="domain" description="DNA2/NAM7 helicase-like C-terminal" evidence="7">
    <location>
        <begin position="340"/>
        <end position="561"/>
    </location>
</feature>
<feature type="domain" description="DNA2/NAM7 helicase helicase" evidence="6">
    <location>
        <begin position="255"/>
        <end position="333"/>
    </location>
</feature>
<evidence type="ECO:0000313" key="8">
    <source>
        <dbReference type="EMBL" id="ODQ56755.1"/>
    </source>
</evidence>
<dbReference type="AlphaFoldDB" id="A0A1E3NUD5"/>
<gene>
    <name evidence="8" type="ORF">WICANDRAFT_59269</name>
</gene>
<keyword evidence="2" id="KW-0547">Nucleotide-binding</keyword>
<protein>
    <recommendedName>
        <fullName evidence="10">AAA+ ATPase domain-containing protein</fullName>
    </recommendedName>
</protein>
<dbReference type="CDD" id="cd18808">
    <property type="entry name" value="SF1_C_Upf1"/>
    <property type="match status" value="1"/>
</dbReference>
<dbReference type="FunFam" id="3.40.50.300:FF:000326">
    <property type="entry name" value="P-loop containing nucleoside triphosphate hydrolase"/>
    <property type="match status" value="1"/>
</dbReference>
<dbReference type="GO" id="GO:0003678">
    <property type="term" value="F:DNA helicase activity"/>
    <property type="evidence" value="ECO:0007669"/>
    <property type="project" value="UniProtKB-ARBA"/>
</dbReference>
<dbReference type="GO" id="GO:0005524">
    <property type="term" value="F:ATP binding"/>
    <property type="evidence" value="ECO:0007669"/>
    <property type="project" value="UniProtKB-KW"/>
</dbReference>
<dbReference type="InterPro" id="IPR041677">
    <property type="entry name" value="DNA2/NAM7_AAA_11"/>
</dbReference>
<dbReference type="STRING" id="683960.A0A1E3NUD5"/>
<organism evidence="8 9">
    <name type="scientific">Wickerhamomyces anomalus (strain ATCC 58044 / CBS 1984 / NCYC 433 / NRRL Y-366-8)</name>
    <name type="common">Yeast</name>
    <name type="synonym">Hansenula anomala</name>
    <dbReference type="NCBI Taxonomy" id="683960"/>
    <lineage>
        <taxon>Eukaryota</taxon>
        <taxon>Fungi</taxon>
        <taxon>Dikarya</taxon>
        <taxon>Ascomycota</taxon>
        <taxon>Saccharomycotina</taxon>
        <taxon>Saccharomycetes</taxon>
        <taxon>Phaffomycetales</taxon>
        <taxon>Wickerhamomycetaceae</taxon>
        <taxon>Wickerhamomyces</taxon>
    </lineage>
</organism>
<dbReference type="OrthoDB" id="6513042at2759"/>
<dbReference type="RefSeq" id="XP_019035962.1">
    <property type="nucleotide sequence ID" value="XM_019182835.1"/>
</dbReference>
<feature type="domain" description="DNA2/NAM7 helicase helicase" evidence="6">
    <location>
        <begin position="127"/>
        <end position="234"/>
    </location>
</feature>
<dbReference type="InterPro" id="IPR047187">
    <property type="entry name" value="SF1_C_Upf1"/>
</dbReference>
<evidence type="ECO:0008006" key="10">
    <source>
        <dbReference type="Google" id="ProtNLM"/>
    </source>
</evidence>
<dbReference type="GO" id="GO:0005694">
    <property type="term" value="C:chromosome"/>
    <property type="evidence" value="ECO:0007669"/>
    <property type="project" value="UniProtKB-ARBA"/>
</dbReference>
<dbReference type="GO" id="GO:0016787">
    <property type="term" value="F:hydrolase activity"/>
    <property type="evidence" value="ECO:0007669"/>
    <property type="project" value="UniProtKB-KW"/>
</dbReference>
<evidence type="ECO:0000256" key="4">
    <source>
        <dbReference type="ARBA" id="ARBA00022806"/>
    </source>
</evidence>
<name>A0A1E3NUD5_WICAA</name>
<dbReference type="InterPro" id="IPR045055">
    <property type="entry name" value="DNA2/NAM7-like"/>
</dbReference>
<evidence type="ECO:0000313" key="9">
    <source>
        <dbReference type="Proteomes" id="UP000094112"/>
    </source>
</evidence>
<keyword evidence="3" id="KW-0378">Hydrolase</keyword>
<dbReference type="InterPro" id="IPR027417">
    <property type="entry name" value="P-loop_NTPase"/>
</dbReference>
<evidence type="ECO:0000256" key="5">
    <source>
        <dbReference type="ARBA" id="ARBA00022840"/>
    </source>
</evidence>
<dbReference type="SUPFAM" id="SSF52540">
    <property type="entry name" value="P-loop containing nucleoside triphosphate hydrolases"/>
    <property type="match status" value="1"/>
</dbReference>
<evidence type="ECO:0000259" key="6">
    <source>
        <dbReference type="Pfam" id="PF13086"/>
    </source>
</evidence>
<evidence type="ECO:0000259" key="7">
    <source>
        <dbReference type="Pfam" id="PF13087"/>
    </source>
</evidence>
<dbReference type="GO" id="GO:0005737">
    <property type="term" value="C:cytoplasm"/>
    <property type="evidence" value="ECO:0007669"/>
    <property type="project" value="TreeGrafter"/>
</dbReference>
<dbReference type="GO" id="GO:0003724">
    <property type="term" value="F:RNA helicase activity"/>
    <property type="evidence" value="ECO:0007669"/>
    <property type="project" value="TreeGrafter"/>
</dbReference>
<dbReference type="EMBL" id="KV454215">
    <property type="protein sequence ID" value="ODQ56755.1"/>
    <property type="molecule type" value="Genomic_DNA"/>
</dbReference>
<dbReference type="Proteomes" id="UP000094112">
    <property type="component" value="Unassembled WGS sequence"/>
</dbReference>
<accession>A0A1E3NUD5</accession>
<dbReference type="GeneID" id="30200081"/>
<dbReference type="Pfam" id="PF13087">
    <property type="entry name" value="AAA_12"/>
    <property type="match status" value="1"/>
</dbReference>
<reference evidence="8 9" key="1">
    <citation type="journal article" date="2016" name="Proc. Natl. Acad. Sci. U.S.A.">
        <title>Comparative genomics of biotechnologically important yeasts.</title>
        <authorList>
            <person name="Riley R."/>
            <person name="Haridas S."/>
            <person name="Wolfe K.H."/>
            <person name="Lopes M.R."/>
            <person name="Hittinger C.T."/>
            <person name="Goeker M."/>
            <person name="Salamov A.A."/>
            <person name="Wisecaver J.H."/>
            <person name="Long T.M."/>
            <person name="Calvey C.H."/>
            <person name="Aerts A.L."/>
            <person name="Barry K.W."/>
            <person name="Choi C."/>
            <person name="Clum A."/>
            <person name="Coughlan A.Y."/>
            <person name="Deshpande S."/>
            <person name="Douglass A.P."/>
            <person name="Hanson S.J."/>
            <person name="Klenk H.-P."/>
            <person name="LaButti K.M."/>
            <person name="Lapidus A."/>
            <person name="Lindquist E.A."/>
            <person name="Lipzen A.M."/>
            <person name="Meier-Kolthoff J.P."/>
            <person name="Ohm R.A."/>
            <person name="Otillar R.P."/>
            <person name="Pangilinan J.L."/>
            <person name="Peng Y."/>
            <person name="Rokas A."/>
            <person name="Rosa C.A."/>
            <person name="Scheuner C."/>
            <person name="Sibirny A.A."/>
            <person name="Slot J.C."/>
            <person name="Stielow J.B."/>
            <person name="Sun H."/>
            <person name="Kurtzman C.P."/>
            <person name="Blackwell M."/>
            <person name="Grigoriev I.V."/>
            <person name="Jeffries T.W."/>
        </authorList>
    </citation>
    <scope>NUCLEOTIDE SEQUENCE [LARGE SCALE GENOMIC DNA]</scope>
    <source>
        <strain evidence="9">ATCC 58044 / CBS 1984 / NCYC 433 / NRRL Y-366-8</strain>
    </source>
</reference>
<evidence type="ECO:0000256" key="2">
    <source>
        <dbReference type="ARBA" id="ARBA00022741"/>
    </source>
</evidence>
<dbReference type="Pfam" id="PF13086">
    <property type="entry name" value="AAA_11"/>
    <property type="match status" value="2"/>
</dbReference>
<proteinExistence type="inferred from homology"/>
<dbReference type="Gene3D" id="3.40.50.300">
    <property type="entry name" value="P-loop containing nucleotide triphosphate hydrolases"/>
    <property type="match status" value="2"/>
</dbReference>